<keyword evidence="1" id="KW-0472">Membrane</keyword>
<dbReference type="Proteomes" id="UP000183832">
    <property type="component" value="Unassembled WGS sequence"/>
</dbReference>
<keyword evidence="3" id="KW-1185">Reference proteome</keyword>
<organism evidence="2 3">
    <name type="scientific">Clunio marinus</name>
    <dbReference type="NCBI Taxonomy" id="568069"/>
    <lineage>
        <taxon>Eukaryota</taxon>
        <taxon>Metazoa</taxon>
        <taxon>Ecdysozoa</taxon>
        <taxon>Arthropoda</taxon>
        <taxon>Hexapoda</taxon>
        <taxon>Insecta</taxon>
        <taxon>Pterygota</taxon>
        <taxon>Neoptera</taxon>
        <taxon>Endopterygota</taxon>
        <taxon>Diptera</taxon>
        <taxon>Nematocera</taxon>
        <taxon>Chironomoidea</taxon>
        <taxon>Chironomidae</taxon>
        <taxon>Clunio</taxon>
    </lineage>
</organism>
<accession>A0A1J1IWL2</accession>
<dbReference type="EMBL" id="CVRI01000060">
    <property type="protein sequence ID" value="CRL03956.1"/>
    <property type="molecule type" value="Genomic_DNA"/>
</dbReference>
<gene>
    <name evidence="2" type="ORF">CLUMA_CG017077</name>
</gene>
<dbReference type="AlphaFoldDB" id="A0A1J1IWL2"/>
<sequence length="178" mass="21065">MQIYFLHTLGNEKEQPCQTPTSLTDDLKTKMRKRRTLKLSKLLHLCECYGKLGRSKHDQHFTTLNAIRCKVWFPDVYMNISLKSLIRRTKKPILIQFVFALMFAFMILRLITTYRICYMTDLLFIAIHFLKSKFFEPSAMNSSQFIMKQEKNSHTAEHFVELYGMTSLHQGKFIKIQA</sequence>
<evidence type="ECO:0000313" key="2">
    <source>
        <dbReference type="EMBL" id="CRL03956.1"/>
    </source>
</evidence>
<keyword evidence="1" id="KW-0812">Transmembrane</keyword>
<evidence type="ECO:0000313" key="3">
    <source>
        <dbReference type="Proteomes" id="UP000183832"/>
    </source>
</evidence>
<keyword evidence="1" id="KW-1133">Transmembrane helix</keyword>
<evidence type="ECO:0000256" key="1">
    <source>
        <dbReference type="SAM" id="Phobius"/>
    </source>
</evidence>
<proteinExistence type="predicted"/>
<feature type="transmembrane region" description="Helical" evidence="1">
    <location>
        <begin position="93"/>
        <end position="111"/>
    </location>
</feature>
<reference evidence="2 3" key="1">
    <citation type="submission" date="2015-04" db="EMBL/GenBank/DDBJ databases">
        <authorList>
            <person name="Syromyatnikov M.Y."/>
            <person name="Popov V.N."/>
        </authorList>
    </citation>
    <scope>NUCLEOTIDE SEQUENCE [LARGE SCALE GENOMIC DNA]</scope>
</reference>
<protein>
    <submittedName>
        <fullName evidence="2">CLUMA_CG017077, isoform A</fullName>
    </submittedName>
</protein>
<name>A0A1J1IWL2_9DIPT</name>